<accession>A0ABQ6NKH1</accession>
<protein>
    <recommendedName>
        <fullName evidence="2">Helix-hairpin-helix DNA-binding motif class 1 domain-containing protein</fullName>
    </recommendedName>
</protein>
<evidence type="ECO:0000313" key="4">
    <source>
        <dbReference type="Proteomes" id="UP001285921"/>
    </source>
</evidence>
<keyword evidence="4" id="KW-1185">Reference proteome</keyword>
<organism evidence="3 4">
    <name type="scientific">Paenibacillus glycanilyticus</name>
    <dbReference type="NCBI Taxonomy" id="126569"/>
    <lineage>
        <taxon>Bacteria</taxon>
        <taxon>Bacillati</taxon>
        <taxon>Bacillota</taxon>
        <taxon>Bacilli</taxon>
        <taxon>Bacillales</taxon>
        <taxon>Paenibacillaceae</taxon>
        <taxon>Paenibacillus</taxon>
    </lineage>
</organism>
<dbReference type="Proteomes" id="UP001285921">
    <property type="component" value="Unassembled WGS sequence"/>
</dbReference>
<feature type="compositionally biased region" description="Basic and acidic residues" evidence="1">
    <location>
        <begin position="66"/>
        <end position="78"/>
    </location>
</feature>
<sequence length="173" mass="18235">MARFLQGRQTNSNKNGFIIPLFLVAAAVVLLAAAFAQPKEKAPDEWVKLNREVGVALQMNEEPEAPAEKADLPEKTKESGAQLPNAQTGSIHAEANAGETVGKEEVPSGKLDINRATAEQLDTLKGIGPAKAQAIIADREQNGLFSSADDLLRVKGIGSKLLAGIKDSIVASP</sequence>
<dbReference type="InterPro" id="IPR051675">
    <property type="entry name" value="Endo/Exo/Phosphatase_dom_1"/>
</dbReference>
<dbReference type="Gene3D" id="1.10.150.280">
    <property type="entry name" value="AF1531-like domain"/>
    <property type="match status" value="1"/>
</dbReference>
<comment type="caution">
    <text evidence="3">The sequence shown here is derived from an EMBL/GenBank/DDBJ whole genome shotgun (WGS) entry which is preliminary data.</text>
</comment>
<dbReference type="SMART" id="SM00278">
    <property type="entry name" value="HhH1"/>
    <property type="match status" value="2"/>
</dbReference>
<dbReference type="Pfam" id="PF12836">
    <property type="entry name" value="HHH_3"/>
    <property type="match status" value="1"/>
</dbReference>
<feature type="region of interest" description="Disordered" evidence="1">
    <location>
        <begin position="58"/>
        <end position="110"/>
    </location>
</feature>
<dbReference type="NCBIfam" id="TIGR00426">
    <property type="entry name" value="competence protein ComEA helix-hairpin-helix repeat region"/>
    <property type="match status" value="1"/>
</dbReference>
<dbReference type="PANTHER" id="PTHR21180:SF32">
    <property type="entry name" value="ENDONUCLEASE_EXONUCLEASE_PHOSPHATASE FAMILY DOMAIN-CONTAINING PROTEIN 1"/>
    <property type="match status" value="1"/>
</dbReference>
<name>A0ABQ6NKH1_9BACL</name>
<evidence type="ECO:0000313" key="3">
    <source>
        <dbReference type="EMBL" id="GMK45582.1"/>
    </source>
</evidence>
<feature type="domain" description="Helix-hairpin-helix DNA-binding motif class 1" evidence="2">
    <location>
        <begin position="119"/>
        <end position="138"/>
    </location>
</feature>
<proteinExistence type="predicted"/>
<gene>
    <name evidence="3" type="ORF">PghCCS26_27100</name>
</gene>
<dbReference type="InterPro" id="IPR010994">
    <property type="entry name" value="RuvA_2-like"/>
</dbReference>
<dbReference type="SUPFAM" id="SSF47781">
    <property type="entry name" value="RuvA domain 2-like"/>
    <property type="match status" value="1"/>
</dbReference>
<evidence type="ECO:0000259" key="2">
    <source>
        <dbReference type="SMART" id="SM00278"/>
    </source>
</evidence>
<feature type="domain" description="Helix-hairpin-helix DNA-binding motif class 1" evidence="2">
    <location>
        <begin position="149"/>
        <end position="168"/>
    </location>
</feature>
<dbReference type="InterPro" id="IPR004509">
    <property type="entry name" value="Competence_ComEA_HhH"/>
</dbReference>
<reference evidence="3 4" key="1">
    <citation type="submission" date="2023-05" db="EMBL/GenBank/DDBJ databases">
        <title>Draft genome of Paenibacillus sp. CCS26.</title>
        <authorList>
            <person name="Akita H."/>
            <person name="Shinto Y."/>
            <person name="Kimura Z."/>
        </authorList>
    </citation>
    <scope>NUCLEOTIDE SEQUENCE [LARGE SCALE GENOMIC DNA]</scope>
    <source>
        <strain evidence="3 4">CCS26</strain>
    </source>
</reference>
<dbReference type="InterPro" id="IPR003583">
    <property type="entry name" value="Hlx-hairpin-Hlx_DNA-bd_motif"/>
</dbReference>
<dbReference type="RefSeq" id="WP_317980256.1">
    <property type="nucleotide sequence ID" value="NZ_BTCL01000008.1"/>
</dbReference>
<evidence type="ECO:0000256" key="1">
    <source>
        <dbReference type="SAM" id="MobiDB-lite"/>
    </source>
</evidence>
<dbReference type="EMBL" id="BTCL01000008">
    <property type="protein sequence ID" value="GMK45582.1"/>
    <property type="molecule type" value="Genomic_DNA"/>
</dbReference>
<dbReference type="PANTHER" id="PTHR21180">
    <property type="entry name" value="ENDONUCLEASE/EXONUCLEASE/PHOSPHATASE FAMILY DOMAIN-CONTAINING PROTEIN 1"/>
    <property type="match status" value="1"/>
</dbReference>